<comment type="caution">
    <text evidence="4">The sequence shown here is derived from an EMBL/GenBank/DDBJ whole genome shotgun (WGS) entry which is preliminary data.</text>
</comment>
<gene>
    <name evidence="4" type="ORF">BST26_13780</name>
</gene>
<dbReference type="Pfam" id="PF00196">
    <property type="entry name" value="GerE"/>
    <property type="match status" value="1"/>
</dbReference>
<dbReference type="InterPro" id="IPR000792">
    <property type="entry name" value="Tscrpt_reg_LuxR_C"/>
</dbReference>
<dbReference type="CDD" id="cd06170">
    <property type="entry name" value="LuxR_C_like"/>
    <property type="match status" value="1"/>
</dbReference>
<dbReference type="PANTHER" id="PTHR16305">
    <property type="entry name" value="TESTICULAR SOLUBLE ADENYLYL CYCLASE"/>
    <property type="match status" value="1"/>
</dbReference>
<keyword evidence="5" id="KW-1185">Reference proteome</keyword>
<dbReference type="AlphaFoldDB" id="A0A1X0DA43"/>
<dbReference type="InterPro" id="IPR027417">
    <property type="entry name" value="P-loop_NTPase"/>
</dbReference>
<name>A0A1X0DA43_9MYCO</name>
<dbReference type="GO" id="GO:0006355">
    <property type="term" value="P:regulation of DNA-templated transcription"/>
    <property type="evidence" value="ECO:0007669"/>
    <property type="project" value="InterPro"/>
</dbReference>
<dbReference type="PANTHER" id="PTHR16305:SF35">
    <property type="entry name" value="TRANSCRIPTIONAL ACTIVATOR DOMAIN"/>
    <property type="match status" value="1"/>
</dbReference>
<evidence type="ECO:0000259" key="3">
    <source>
        <dbReference type="PROSITE" id="PS50043"/>
    </source>
</evidence>
<evidence type="ECO:0000256" key="1">
    <source>
        <dbReference type="ARBA" id="ARBA00022741"/>
    </source>
</evidence>
<accession>A0A1X0DA43</accession>
<dbReference type="Gene3D" id="3.40.50.300">
    <property type="entry name" value="P-loop containing nucleotide triphosphate hydrolases"/>
    <property type="match status" value="1"/>
</dbReference>
<dbReference type="InterPro" id="IPR016032">
    <property type="entry name" value="Sig_transdc_resp-reg_C-effctor"/>
</dbReference>
<dbReference type="GO" id="GO:0005524">
    <property type="term" value="F:ATP binding"/>
    <property type="evidence" value="ECO:0007669"/>
    <property type="project" value="UniProtKB-KW"/>
</dbReference>
<dbReference type="InterPro" id="IPR011990">
    <property type="entry name" value="TPR-like_helical_dom_sf"/>
</dbReference>
<dbReference type="SUPFAM" id="SSF46894">
    <property type="entry name" value="C-terminal effector domain of the bipartite response regulators"/>
    <property type="match status" value="1"/>
</dbReference>
<organism evidence="4 5">
    <name type="scientific">Mycolicibacterium insubricum</name>
    <dbReference type="NCBI Taxonomy" id="444597"/>
    <lineage>
        <taxon>Bacteria</taxon>
        <taxon>Bacillati</taxon>
        <taxon>Actinomycetota</taxon>
        <taxon>Actinomycetes</taxon>
        <taxon>Mycobacteriales</taxon>
        <taxon>Mycobacteriaceae</taxon>
        <taxon>Mycolicibacterium</taxon>
    </lineage>
</organism>
<dbReference type="SMART" id="SM00421">
    <property type="entry name" value="HTH_LUXR"/>
    <property type="match status" value="1"/>
</dbReference>
<dbReference type="GO" id="GO:0005737">
    <property type="term" value="C:cytoplasm"/>
    <property type="evidence" value="ECO:0007669"/>
    <property type="project" value="TreeGrafter"/>
</dbReference>
<evidence type="ECO:0000256" key="2">
    <source>
        <dbReference type="ARBA" id="ARBA00022840"/>
    </source>
</evidence>
<dbReference type="STRING" id="444597.BST26_13780"/>
<dbReference type="SUPFAM" id="SSF48452">
    <property type="entry name" value="TPR-like"/>
    <property type="match status" value="1"/>
</dbReference>
<dbReference type="InterPro" id="IPR041664">
    <property type="entry name" value="AAA_16"/>
</dbReference>
<dbReference type="Gene3D" id="1.25.40.10">
    <property type="entry name" value="Tetratricopeptide repeat domain"/>
    <property type="match status" value="1"/>
</dbReference>
<dbReference type="GO" id="GO:0003677">
    <property type="term" value="F:DNA binding"/>
    <property type="evidence" value="ECO:0007669"/>
    <property type="project" value="InterPro"/>
</dbReference>
<dbReference type="PROSITE" id="PS00622">
    <property type="entry name" value="HTH_LUXR_1"/>
    <property type="match status" value="1"/>
</dbReference>
<protein>
    <recommendedName>
        <fullName evidence="3">HTH luxR-type domain-containing protein</fullName>
    </recommendedName>
</protein>
<proteinExistence type="predicted"/>
<evidence type="ECO:0000313" key="5">
    <source>
        <dbReference type="Proteomes" id="UP000192801"/>
    </source>
</evidence>
<dbReference type="SUPFAM" id="SSF52540">
    <property type="entry name" value="P-loop containing nucleoside triphosphate hydrolases"/>
    <property type="match status" value="1"/>
</dbReference>
<keyword evidence="2" id="KW-0067">ATP-binding</keyword>
<dbReference type="Pfam" id="PF13191">
    <property type="entry name" value="AAA_16"/>
    <property type="match status" value="1"/>
</dbReference>
<dbReference type="InterPro" id="IPR036388">
    <property type="entry name" value="WH-like_DNA-bd_sf"/>
</dbReference>
<dbReference type="EMBL" id="MVHS01000033">
    <property type="protein sequence ID" value="ORA69069.1"/>
    <property type="molecule type" value="Genomic_DNA"/>
</dbReference>
<dbReference type="PROSITE" id="PS50043">
    <property type="entry name" value="HTH_LUXR_2"/>
    <property type="match status" value="1"/>
</dbReference>
<feature type="domain" description="HTH luxR-type" evidence="3">
    <location>
        <begin position="849"/>
        <end position="914"/>
    </location>
</feature>
<evidence type="ECO:0000313" key="4">
    <source>
        <dbReference type="EMBL" id="ORA69069.1"/>
    </source>
</evidence>
<dbReference type="Proteomes" id="UP000192801">
    <property type="component" value="Unassembled WGS sequence"/>
</dbReference>
<dbReference type="GO" id="GO:0004016">
    <property type="term" value="F:adenylate cyclase activity"/>
    <property type="evidence" value="ECO:0007669"/>
    <property type="project" value="TreeGrafter"/>
</dbReference>
<dbReference type="Gene3D" id="1.10.10.10">
    <property type="entry name" value="Winged helix-like DNA-binding domain superfamily/Winged helix DNA-binding domain"/>
    <property type="match status" value="1"/>
</dbReference>
<dbReference type="PRINTS" id="PR00038">
    <property type="entry name" value="HTHLUXR"/>
</dbReference>
<reference evidence="4 5" key="1">
    <citation type="submission" date="2016-12" db="EMBL/GenBank/DDBJ databases">
        <title>The new phylogeny of genus Mycobacterium.</title>
        <authorList>
            <person name="Tortoli E."/>
            <person name="Trovato A."/>
            <person name="Cirillo D.M."/>
        </authorList>
    </citation>
    <scope>NUCLEOTIDE SEQUENCE [LARGE SCALE GENOMIC DNA]</scope>
    <source>
        <strain evidence="4 5">DSM 45130</strain>
    </source>
</reference>
<keyword evidence="1" id="KW-0547">Nucleotide-binding</keyword>
<sequence length="916" mass="97941">MNREAESEAISDFLEVSCTQSAGLLLAGEPGIGKTTMWLAAIEQARNRGMHVLSARAAAAESVMAYVSVADLLAGIGPELLATLPAPQRLAVDRVLLHVDDGGEATDPRAVAAAFLSLITALSASAPTILAIDDLQWLDPSSARVLAFTARRLTGPAGLLATVRSSTTDDSGVPWLQLHRPDAIRQIRLGPFTISGLRQIMSTEYGISLPRRAMVRIHEVSGGNPFYAIELARAATEHNFDELALPTTLSGLVKDKIADLGPDVREVLLAMSCLAAPTVALVAQAVGVDPDSCGELLSAAEKRGIVIREGARVRFAHPLLSTGVYSDASLIDRRAMHRRLAAVVGNAELRARHLALAASKSDAVTIDALDAAAELAVVRGAPAAAAEFMELAINLGEDTPGRYIRCATYHFNAGDAESARIWLGHVLDAAGSADARAEALRLLGLWSVLDGSSRLAVELLEQARASGSDNDALLVQILVPLAFARVNVHDLAGAGAAADQAVVTASLLNRPDLLSQALGMQATVRFLLGDGPDEAAMRRAVELEDLNAPGSALLSPTMLQAALLCGTGQFDEAKRTLSGIERRYADRGHDSELMVVSFHNALTAIWRGDYVEAAAIGDDTIIRAQQLESDLPLSIGWMIRSAVAAHTGDEALARQDAERALTACKRCDSPWLIAVWPLTTLGFLEVSLGNYQGALVILQPLLDIGATAPRATEIYLTPYAPDAAEALIRVNRLDEADMLISRLEDNGRRLDRPWMLAVGGRCRAMLQASRHDLDGALITVQHAIAEHDRLSMPFERARTQLLMGELQRRQRARVAATATLRAAAASFADLNTPLWARRAQSTLDRIAFGSRDSGALTPTEFRIAELVAAGQSNQDVASTLFISAKTVEVHLTRVYRKLGIRSRAELGRRLDHLAES</sequence>